<sequence>MSWSRWTDPRRLIGAAVLLVVLASPAAAEDVTACGKFKWPLATEKSWFDAATDLKAYASGAAVGELADGALTVATKPMAEIAFALPPEGKPKPDKTAGALLAFDKVVKPGRYLVTLSDEAWIDVVQGGAYRPSGEFSGVHGCPGLRKSVQFEFADAPLTLQLSSASAPAIKVAIRKID</sequence>
<accession>A0ACC5R626</accession>
<gene>
    <name evidence="1" type="ORF">JHL16_17260</name>
</gene>
<keyword evidence="2" id="KW-1185">Reference proteome</keyword>
<comment type="caution">
    <text evidence="1">The sequence shown here is derived from an EMBL/GenBank/DDBJ whole genome shotgun (WGS) entry which is preliminary data.</text>
</comment>
<reference evidence="1" key="1">
    <citation type="submission" date="2021-01" db="EMBL/GenBank/DDBJ databases">
        <authorList>
            <person name="Sun Q."/>
        </authorList>
    </citation>
    <scope>NUCLEOTIDE SEQUENCE</scope>
    <source>
        <strain evidence="1">YIM B02566</strain>
    </source>
</reference>
<name>A0ACC5R626_9HYPH</name>
<organism evidence="1 2">
    <name type="scientific">Taklimakanibacter albus</name>
    <dbReference type="NCBI Taxonomy" id="2800327"/>
    <lineage>
        <taxon>Bacteria</taxon>
        <taxon>Pseudomonadati</taxon>
        <taxon>Pseudomonadota</taxon>
        <taxon>Alphaproteobacteria</taxon>
        <taxon>Hyphomicrobiales</taxon>
        <taxon>Aestuariivirgaceae</taxon>
        <taxon>Taklimakanibacter</taxon>
    </lineage>
</organism>
<dbReference type="EMBL" id="JAENHL010000007">
    <property type="protein sequence ID" value="MBK1868104.1"/>
    <property type="molecule type" value="Genomic_DNA"/>
</dbReference>
<evidence type="ECO:0000313" key="2">
    <source>
        <dbReference type="Proteomes" id="UP000616151"/>
    </source>
</evidence>
<evidence type="ECO:0000313" key="1">
    <source>
        <dbReference type="EMBL" id="MBK1868104.1"/>
    </source>
</evidence>
<proteinExistence type="predicted"/>
<protein>
    <submittedName>
        <fullName evidence="1">Uncharacterized protein</fullName>
    </submittedName>
</protein>
<dbReference type="Proteomes" id="UP000616151">
    <property type="component" value="Unassembled WGS sequence"/>
</dbReference>